<keyword evidence="6" id="KW-1185">Reference proteome</keyword>
<dbReference type="Gene3D" id="1.10.150.130">
    <property type="match status" value="1"/>
</dbReference>
<evidence type="ECO:0000259" key="4">
    <source>
        <dbReference type="PROSITE" id="PS51898"/>
    </source>
</evidence>
<evidence type="ECO:0000256" key="3">
    <source>
        <dbReference type="ARBA" id="ARBA00023172"/>
    </source>
</evidence>
<dbReference type="STRING" id="1202768.SAMN05216285_3872"/>
<proteinExistence type="predicted"/>
<keyword evidence="2" id="KW-0238">DNA-binding</keyword>
<dbReference type="GO" id="GO:0015074">
    <property type="term" value="P:DNA integration"/>
    <property type="evidence" value="ECO:0007669"/>
    <property type="project" value="UniProtKB-KW"/>
</dbReference>
<organism evidence="5 6">
    <name type="scientific">Natrinema salifodinae</name>
    <dbReference type="NCBI Taxonomy" id="1202768"/>
    <lineage>
        <taxon>Archaea</taxon>
        <taxon>Methanobacteriati</taxon>
        <taxon>Methanobacteriota</taxon>
        <taxon>Stenosarchaea group</taxon>
        <taxon>Halobacteria</taxon>
        <taxon>Halobacteriales</taxon>
        <taxon>Natrialbaceae</taxon>
        <taxon>Natrinema</taxon>
    </lineage>
</organism>
<keyword evidence="1" id="KW-0229">DNA integration</keyword>
<evidence type="ECO:0000313" key="6">
    <source>
        <dbReference type="Proteomes" id="UP000183275"/>
    </source>
</evidence>
<gene>
    <name evidence="5" type="ORF">SAMN05216285_3872</name>
</gene>
<dbReference type="PANTHER" id="PTHR30349:SF41">
    <property type="entry name" value="INTEGRASE_RECOMBINASE PROTEIN MJ0367-RELATED"/>
    <property type="match status" value="1"/>
</dbReference>
<accession>A0A1I0QSL3</accession>
<dbReference type="Proteomes" id="UP000183275">
    <property type="component" value="Unassembled WGS sequence"/>
</dbReference>
<dbReference type="EMBL" id="FOIS01000005">
    <property type="protein sequence ID" value="SEW30580.1"/>
    <property type="molecule type" value="Genomic_DNA"/>
</dbReference>
<dbReference type="SUPFAM" id="SSF56349">
    <property type="entry name" value="DNA breaking-rejoining enzymes"/>
    <property type="match status" value="1"/>
</dbReference>
<dbReference type="Pfam" id="PF00589">
    <property type="entry name" value="Phage_integrase"/>
    <property type="match status" value="1"/>
</dbReference>
<dbReference type="InterPro" id="IPR002104">
    <property type="entry name" value="Integrase_catalytic"/>
</dbReference>
<evidence type="ECO:0000256" key="1">
    <source>
        <dbReference type="ARBA" id="ARBA00022908"/>
    </source>
</evidence>
<dbReference type="PROSITE" id="PS51898">
    <property type="entry name" value="TYR_RECOMBINASE"/>
    <property type="match status" value="1"/>
</dbReference>
<evidence type="ECO:0000256" key="2">
    <source>
        <dbReference type="ARBA" id="ARBA00023125"/>
    </source>
</evidence>
<dbReference type="InterPro" id="IPR013762">
    <property type="entry name" value="Integrase-like_cat_sf"/>
</dbReference>
<dbReference type="Gene3D" id="1.10.443.10">
    <property type="entry name" value="Intergrase catalytic core"/>
    <property type="match status" value="1"/>
</dbReference>
<dbReference type="GO" id="GO:0003677">
    <property type="term" value="F:DNA binding"/>
    <property type="evidence" value="ECO:0007669"/>
    <property type="project" value="UniProtKB-KW"/>
</dbReference>
<protein>
    <submittedName>
        <fullName evidence="5">Site-specific recombinase XerD</fullName>
    </submittedName>
</protein>
<reference evidence="6" key="1">
    <citation type="submission" date="2016-10" db="EMBL/GenBank/DDBJ databases">
        <authorList>
            <person name="Varghese N."/>
        </authorList>
    </citation>
    <scope>NUCLEOTIDE SEQUENCE [LARGE SCALE GENOMIC DNA]</scope>
    <source>
        <strain evidence="6">CGMCC 1.12284</strain>
    </source>
</reference>
<dbReference type="OrthoDB" id="155056at2157"/>
<dbReference type="InterPro" id="IPR011010">
    <property type="entry name" value="DNA_brk_join_enz"/>
</dbReference>
<feature type="domain" description="Tyr recombinase" evidence="4">
    <location>
        <begin position="137"/>
        <end position="374"/>
    </location>
</feature>
<dbReference type="PANTHER" id="PTHR30349">
    <property type="entry name" value="PHAGE INTEGRASE-RELATED"/>
    <property type="match status" value="1"/>
</dbReference>
<dbReference type="InterPro" id="IPR050090">
    <property type="entry name" value="Tyrosine_recombinase_XerCD"/>
</dbReference>
<sequence>MSDLTETAVPTRRTPVEDALGRYFASLNAGGTIDTLRWVLEKGEQSFLTYLRERGVEYIDQIDVKCCRDWGMELRTRYIDDDLKASTAHNYFRYTRAFLSFCVRDQLLERNPAKTGAAEEFLPEDTGKRDRQFWRADDREALLTHVSRRVDRSFDDESIDTERAYRDRAIVTLLALAGVRGAEIFRDPNDERRNGCIWADVDLKSGELEVFGKSREYETVGLPTKARTALARYRKAVDPPTETWPVFPTGHYNSKRKALIDAYDATTVERWLEADGDRPNTAIVDDRLRKTEVPPPALSKNGGRRVMQRLCDEANLEIDGEYLKPHGGRRGLGHELYASGRSEYAQQALRHQSIETTHDAYSDIKSEDVANTIDEVMDATGEGQ</sequence>
<dbReference type="eggNOG" id="arCOG01248">
    <property type="taxonomic scope" value="Archaea"/>
</dbReference>
<name>A0A1I0QSL3_9EURY</name>
<dbReference type="GO" id="GO:0006310">
    <property type="term" value="P:DNA recombination"/>
    <property type="evidence" value="ECO:0007669"/>
    <property type="project" value="UniProtKB-KW"/>
</dbReference>
<dbReference type="AlphaFoldDB" id="A0A1I0QSL3"/>
<keyword evidence="3" id="KW-0233">DNA recombination</keyword>
<dbReference type="InterPro" id="IPR010998">
    <property type="entry name" value="Integrase_recombinase_N"/>
</dbReference>
<evidence type="ECO:0000313" key="5">
    <source>
        <dbReference type="EMBL" id="SEW30580.1"/>
    </source>
</evidence>